<evidence type="ECO:0000256" key="1">
    <source>
        <dbReference type="SAM" id="MobiDB-lite"/>
    </source>
</evidence>
<dbReference type="AlphaFoldDB" id="A0A367LAV4"/>
<protein>
    <recommendedName>
        <fullName evidence="2">C2H2-type domain-containing protein</fullName>
    </recommendedName>
</protein>
<feature type="domain" description="C2H2-type" evidence="2">
    <location>
        <begin position="818"/>
        <end position="844"/>
    </location>
</feature>
<name>A0A367LAV4_9HYPO</name>
<evidence type="ECO:0000313" key="4">
    <source>
        <dbReference type="Proteomes" id="UP000253664"/>
    </source>
</evidence>
<feature type="region of interest" description="Disordered" evidence="1">
    <location>
        <begin position="298"/>
        <end position="318"/>
    </location>
</feature>
<comment type="caution">
    <text evidence="3">The sequence shown here is derived from an EMBL/GenBank/DDBJ whole genome shotgun (WGS) entry which is preliminary data.</text>
</comment>
<dbReference type="OrthoDB" id="4738706at2759"/>
<organism evidence="3 4">
    <name type="scientific">Ophiocordyceps polyrhachis-furcata BCC 54312</name>
    <dbReference type="NCBI Taxonomy" id="1330021"/>
    <lineage>
        <taxon>Eukaryota</taxon>
        <taxon>Fungi</taxon>
        <taxon>Dikarya</taxon>
        <taxon>Ascomycota</taxon>
        <taxon>Pezizomycotina</taxon>
        <taxon>Sordariomycetes</taxon>
        <taxon>Hypocreomycetidae</taxon>
        <taxon>Hypocreales</taxon>
        <taxon>Ophiocordycipitaceae</taxon>
        <taxon>Ophiocordyceps</taxon>
    </lineage>
</organism>
<dbReference type="EMBL" id="LKCN02000010">
    <property type="protein sequence ID" value="RCI11546.1"/>
    <property type="molecule type" value="Genomic_DNA"/>
</dbReference>
<dbReference type="Proteomes" id="UP000253664">
    <property type="component" value="Unassembled WGS sequence"/>
</dbReference>
<evidence type="ECO:0000313" key="3">
    <source>
        <dbReference type="EMBL" id="RCI11546.1"/>
    </source>
</evidence>
<proteinExistence type="predicted"/>
<feature type="domain" description="C2H2-type" evidence="2">
    <location>
        <begin position="1114"/>
        <end position="1134"/>
    </location>
</feature>
<dbReference type="PANTHER" id="PTHR42031">
    <property type="entry name" value="KEY LIME PATHOGENICITY PROTEIN"/>
    <property type="match status" value="1"/>
</dbReference>
<feature type="domain" description="C2H2-type" evidence="2">
    <location>
        <begin position="1014"/>
        <end position="1041"/>
    </location>
</feature>
<gene>
    <name evidence="3" type="ORF">L249_7340</name>
</gene>
<dbReference type="PANTHER" id="PTHR42031:SF1">
    <property type="entry name" value="KEY LIME PATHOGENICITY PROTEIN"/>
    <property type="match status" value="1"/>
</dbReference>
<dbReference type="Gene3D" id="3.30.160.60">
    <property type="entry name" value="Classic Zinc Finger"/>
    <property type="match status" value="1"/>
</dbReference>
<feature type="domain" description="C2H2-type" evidence="2">
    <location>
        <begin position="987"/>
        <end position="1008"/>
    </location>
</feature>
<dbReference type="STRING" id="1330021.A0A367LAV4"/>
<evidence type="ECO:0000259" key="2">
    <source>
        <dbReference type="SMART" id="SM00355"/>
    </source>
</evidence>
<dbReference type="InterPro" id="IPR013087">
    <property type="entry name" value="Znf_C2H2_type"/>
</dbReference>
<sequence>MQHGQPGLSDRSTAANRRGWPSPRGRGHRHVLTPFSRLEPSAALKHEPADMSTLNPPVGVALDVTAMDANNDFDADIRRLLDEQAAIQSQLAVLMAAQQRFDLTLEVQMLRHKLRVFKALVEHHGLAPQVPVLSQMEEARALQYHCECLEAACIENHVDAVESLRRSSAEAPHGFAEWLDKRLQLCDPVSRLRQASTGQFSPLPSVKCWHQHCIYSIYGFPSQLERDSHVKLHNEPLSSMKSVLSHGNSPPTSLSKHSSFVLEPPCQTGTHNVREPILFLPPLNLLPQPREGGNLPTAITSTEGSRGARRSSGASEVESLLPPLKRARLGQPRLESIGELLLARNQGPCLRCRAAQRECDESQPCWYCTANSPSDQDDIWAHLGCCRASIASFANVFLPGPLSSRQTRTPAASPATQRRFVNEYILTGCSVSPYAQDVVDANLDFLDGFWWSAHLDAVYAASDGTSGYVRDMPGHAPPVLLALASSWQAREGSHHPLQLLKLSSGLSASRDEEETTYPPLYNAKLLLRETVVYGVLQPDPNVRFLGSTPSQQQPAPEGLDVDEHGRVVQECLARFLNSLEPFVLRSFSMGSGKILANFLALCIFSIVRTILLEISPRACSPTQRQATPAREEGERLAHGTYKALVRLYSLYCPLLEDISYKTLTDEETSLYVAANRFLQRQSWGEGGISSSADFLVKLGDECVDERTGFMGFLRQRGSYRSTTTWDPSSALLSQGPRRSTAPSSSLASLQPWRQVTMDDTEVLHKKAGSLAEADHERARRHTVGEPSAYAPPLEPLLQSPDLGTRLRMPCPRPPVRRVYCDKCNEYSEGFRGEHELRRHTDAKHSAMVRRWVCCEPDNKGAPIQPLVALSTCKACMAQKQYGAYYNAAAHLRRAHFHPHRGGKASGDWPPMPVLKDWMKEVRQPLDGGNNCDSGGEDDDLYPTGESPLSSTGQPGPEPTAHRSLVASPTREARLQHRETGALPENRSQCPHPDCGRIVKDLAAHMLTHQEERPEKCPIASCEYHTKGFARKYDKNRHALTHYRGTMVCPFCPGMGSAYEKTFGRADVFKRHLATAHNVEQTPPNGRGGARLLGLVHDAGHHLQPHSQPSGAAAARCSICGSCFAGAQDFYEHLDECVLSVVVPAVCVPAAAEQGSQARERPSVADGSVLAETPGVFGVDGARRSGHGRRVAVADGVFLADAASSNTSA</sequence>
<keyword evidence="4" id="KW-1185">Reference proteome</keyword>
<feature type="region of interest" description="Disordered" evidence="1">
    <location>
        <begin position="721"/>
        <end position="748"/>
    </location>
</feature>
<dbReference type="Pfam" id="PF25438">
    <property type="entry name" value="DUF7896"/>
    <property type="match status" value="1"/>
</dbReference>
<dbReference type="InterPro" id="IPR057218">
    <property type="entry name" value="DUF7896"/>
</dbReference>
<feature type="domain" description="C2H2-type" evidence="2">
    <location>
        <begin position="1046"/>
        <end position="1076"/>
    </location>
</feature>
<feature type="region of interest" description="Disordered" evidence="1">
    <location>
        <begin position="1"/>
        <end position="35"/>
    </location>
</feature>
<reference evidence="3 4" key="1">
    <citation type="journal article" date="2015" name="BMC Genomics">
        <title>Insights from the genome of Ophiocordyceps polyrhachis-furcata to pathogenicity and host specificity in insect fungi.</title>
        <authorList>
            <person name="Wichadakul D."/>
            <person name="Kobmoo N."/>
            <person name="Ingsriswang S."/>
            <person name="Tangphatsornruang S."/>
            <person name="Chantasingh D."/>
            <person name="Luangsa-ard J.J."/>
            <person name="Eurwilaichitr L."/>
        </authorList>
    </citation>
    <scope>NUCLEOTIDE SEQUENCE [LARGE SCALE GENOMIC DNA]</scope>
    <source>
        <strain evidence="3 4">BCC 54312</strain>
    </source>
</reference>
<dbReference type="SMART" id="SM00355">
    <property type="entry name" value="ZnF_C2H2"/>
    <property type="match status" value="6"/>
</dbReference>
<feature type="region of interest" description="Disordered" evidence="1">
    <location>
        <begin position="923"/>
        <end position="967"/>
    </location>
</feature>
<accession>A0A367LAV4</accession>
<feature type="domain" description="C2H2-type" evidence="2">
    <location>
        <begin position="206"/>
        <end position="233"/>
    </location>
</feature>
<feature type="compositionally biased region" description="Low complexity" evidence="1">
    <location>
        <begin position="300"/>
        <end position="316"/>
    </location>
</feature>